<dbReference type="Proteomes" id="UP000517916">
    <property type="component" value="Unassembled WGS sequence"/>
</dbReference>
<dbReference type="InterPro" id="IPR029058">
    <property type="entry name" value="AB_hydrolase_fold"/>
</dbReference>
<keyword evidence="3" id="KW-1185">Reference proteome</keyword>
<evidence type="ECO:0000313" key="2">
    <source>
        <dbReference type="EMBL" id="MBA8928446.1"/>
    </source>
</evidence>
<proteinExistence type="predicted"/>
<protein>
    <submittedName>
        <fullName evidence="2">Pimeloyl-ACP methyl ester carboxylesterase</fullName>
    </submittedName>
</protein>
<accession>A0ABR6BP91</accession>
<dbReference type="InterPro" id="IPR050266">
    <property type="entry name" value="AB_hydrolase_sf"/>
</dbReference>
<sequence>MIREDSLPGGLPCLTVGSGTPLVYVPGTAVEHRNPTGLARRIAISTLKPFADAGFAVHLVNRRPGVPEGYAMADAATDYATAIRERFGRPVHVLGHSSGGSLVLQLLADHPEVIDRAVVASAAYRLGPVAKRAQLGWAHRLRANRPGYHLLAPGITRNPVLRPLLTAAMWAVGSLTKPRDATDLIRMLLAEDAFDVHDRLPTVTTPTLVIAGARDYFWTPDMFAETARLLPRGRLVLYPRTGHSVNVKRQFYREVVRFLRAETP</sequence>
<gene>
    <name evidence="2" type="ORF">BC739_005663</name>
</gene>
<dbReference type="RefSeq" id="WP_182838898.1">
    <property type="nucleotide sequence ID" value="NZ_BAAABQ010000073.1"/>
</dbReference>
<evidence type="ECO:0000259" key="1">
    <source>
        <dbReference type="Pfam" id="PF12697"/>
    </source>
</evidence>
<dbReference type="SUPFAM" id="SSF53474">
    <property type="entry name" value="alpha/beta-Hydrolases"/>
    <property type="match status" value="1"/>
</dbReference>
<dbReference type="InterPro" id="IPR000073">
    <property type="entry name" value="AB_hydrolase_1"/>
</dbReference>
<comment type="caution">
    <text evidence="2">The sequence shown here is derived from an EMBL/GenBank/DDBJ whole genome shotgun (WGS) entry which is preliminary data.</text>
</comment>
<name>A0ABR6BP91_9PSEU</name>
<dbReference type="Gene3D" id="3.40.50.1820">
    <property type="entry name" value="alpha/beta hydrolase"/>
    <property type="match status" value="1"/>
</dbReference>
<dbReference type="EMBL" id="JACJID010000004">
    <property type="protein sequence ID" value="MBA8928446.1"/>
    <property type="molecule type" value="Genomic_DNA"/>
</dbReference>
<dbReference type="PANTHER" id="PTHR43798:SF33">
    <property type="entry name" value="HYDROLASE, PUTATIVE (AFU_ORTHOLOGUE AFUA_2G14860)-RELATED"/>
    <property type="match status" value="1"/>
</dbReference>
<feature type="domain" description="AB hydrolase-1" evidence="1">
    <location>
        <begin position="44"/>
        <end position="247"/>
    </location>
</feature>
<organism evidence="2 3">
    <name type="scientific">Kutzneria viridogrisea</name>
    <dbReference type="NCBI Taxonomy" id="47990"/>
    <lineage>
        <taxon>Bacteria</taxon>
        <taxon>Bacillati</taxon>
        <taxon>Actinomycetota</taxon>
        <taxon>Actinomycetes</taxon>
        <taxon>Pseudonocardiales</taxon>
        <taxon>Pseudonocardiaceae</taxon>
        <taxon>Kutzneria</taxon>
    </lineage>
</organism>
<dbReference type="PANTHER" id="PTHR43798">
    <property type="entry name" value="MONOACYLGLYCEROL LIPASE"/>
    <property type="match status" value="1"/>
</dbReference>
<reference evidence="2 3" key="1">
    <citation type="submission" date="2020-08" db="EMBL/GenBank/DDBJ databases">
        <title>Genomic Encyclopedia of Archaeal and Bacterial Type Strains, Phase II (KMG-II): from individual species to whole genera.</title>
        <authorList>
            <person name="Goeker M."/>
        </authorList>
    </citation>
    <scope>NUCLEOTIDE SEQUENCE [LARGE SCALE GENOMIC DNA]</scope>
    <source>
        <strain evidence="2 3">DSM 43850</strain>
    </source>
</reference>
<dbReference type="Pfam" id="PF12697">
    <property type="entry name" value="Abhydrolase_6"/>
    <property type="match status" value="1"/>
</dbReference>
<evidence type="ECO:0000313" key="3">
    <source>
        <dbReference type="Proteomes" id="UP000517916"/>
    </source>
</evidence>